<feature type="transmembrane region" description="Helical" evidence="4">
    <location>
        <begin position="265"/>
        <end position="287"/>
    </location>
</feature>
<feature type="repeat" description="WD" evidence="3">
    <location>
        <begin position="446"/>
        <end position="487"/>
    </location>
</feature>
<evidence type="ECO:0000313" key="6">
    <source>
        <dbReference type="EMBL" id="MBH8575189.1"/>
    </source>
</evidence>
<dbReference type="Pfam" id="PF25048">
    <property type="entry name" value="Beta-prop_TEP1_C"/>
    <property type="match status" value="1"/>
</dbReference>
<comment type="caution">
    <text evidence="6">The sequence shown here is derived from an EMBL/GenBank/DDBJ whole genome shotgun (WGS) entry which is preliminary data.</text>
</comment>
<dbReference type="PROSITE" id="PS00678">
    <property type="entry name" value="WD_REPEATS_1"/>
    <property type="match status" value="4"/>
</dbReference>
<keyword evidence="4" id="KW-0812">Transmembrane</keyword>
<feature type="repeat" description="WD" evidence="3">
    <location>
        <begin position="530"/>
        <end position="571"/>
    </location>
</feature>
<dbReference type="RefSeq" id="WP_214433983.1">
    <property type="nucleotide sequence ID" value="NZ_CAWPUQ010000014.1"/>
</dbReference>
<dbReference type="SMART" id="SM00320">
    <property type="entry name" value="WD40"/>
    <property type="match status" value="7"/>
</dbReference>
<dbReference type="Proteomes" id="UP000662314">
    <property type="component" value="Unassembled WGS sequence"/>
</dbReference>
<dbReference type="PANTHER" id="PTHR19848">
    <property type="entry name" value="WD40 REPEAT PROTEIN"/>
    <property type="match status" value="1"/>
</dbReference>
<dbReference type="PRINTS" id="PR00320">
    <property type="entry name" value="GPROTEINBRPT"/>
</dbReference>
<dbReference type="InterPro" id="IPR019775">
    <property type="entry name" value="WD40_repeat_CS"/>
</dbReference>
<feature type="repeat" description="WD" evidence="3">
    <location>
        <begin position="488"/>
        <end position="529"/>
    </location>
</feature>
<dbReference type="PROSITE" id="PS50294">
    <property type="entry name" value="WD_REPEATS_REGION"/>
    <property type="match status" value="6"/>
</dbReference>
<keyword evidence="2" id="KW-0677">Repeat</keyword>
<dbReference type="PROSITE" id="PS50082">
    <property type="entry name" value="WD_REPEATS_2"/>
    <property type="match status" value="7"/>
</dbReference>
<keyword evidence="1 3" id="KW-0853">WD repeat</keyword>
<keyword evidence="7" id="KW-1185">Reference proteome</keyword>
<dbReference type="AlphaFoldDB" id="A0A8J7I392"/>
<dbReference type="EMBL" id="JAECZA010000110">
    <property type="protein sequence ID" value="MBH8575189.1"/>
    <property type="molecule type" value="Genomic_DNA"/>
</dbReference>
<sequence length="605" mass="67796">MSQLFGQLIYTSFAGVGFTVLKSAEVPPEVQQVFLQQIVYQYWDAYAPPSAGYQAVYLHQISSDQTLFGWLYNDGFDDFGRAHVPYFVCYYFAGKLQPSLLKNIFDCLQNGTVSQIDREVLPDFIENIFITDFNKYIPVRHGVAISSEVREQSNFALLQRDLLNLFISNHAEIKFVKTTQIPQALSKNEAKVSSFQRNIAKTQIQSVHTQLQKINTQIQSVQTQIQGENKKYQVEDYRQIILAKAALSETTGKGIEAIFPFDNTLMWGFAVGIASLLVLIFGSFYIFRSMTLPVMPPETKMHVSTAQDIPKTENINLTQTLTGHTDAVWSVAVSQDGKTVVSGDADKKIKVWNLETKTVDDLIGHTATIRSLVLTDNDKTVVSGSDDGNIKIWNLQKKQLVKTLFECSTPIFSVAVSPDEKTIVSSDENGELRFWNLQTGKLLRTIKGHRGRIFTVAINPDGQVFATGGIDNKIKIWNLNTGALIRTINSHTNAVRSLAFSPDGQYLASGSWDKTIKVWDWQTGEIFQNFEGHAGRVVSVNFTKDGKYLVSGGLDPNVRVWDVYNGKLLYTLPSHSDWILGVTTNSNKIVSVSKDKTVKVWHFSN</sequence>
<evidence type="ECO:0000256" key="1">
    <source>
        <dbReference type="ARBA" id="ARBA00022574"/>
    </source>
</evidence>
<feature type="domain" description="TEP-1 C-terminal beta-propeller" evidence="5">
    <location>
        <begin position="365"/>
        <end position="434"/>
    </location>
</feature>
<dbReference type="InterPro" id="IPR020472">
    <property type="entry name" value="WD40_PAC1"/>
</dbReference>
<dbReference type="Gene3D" id="2.130.10.10">
    <property type="entry name" value="YVTN repeat-like/Quinoprotein amine dehydrogenase"/>
    <property type="match status" value="2"/>
</dbReference>
<dbReference type="InterPro" id="IPR001680">
    <property type="entry name" value="WD40_rpt"/>
</dbReference>
<protein>
    <submittedName>
        <fullName evidence="6">WD40 repeat domain-containing protein</fullName>
    </submittedName>
</protein>
<feature type="repeat" description="WD" evidence="3">
    <location>
        <begin position="362"/>
        <end position="403"/>
    </location>
</feature>
<dbReference type="PANTHER" id="PTHR19848:SF8">
    <property type="entry name" value="F-BOX AND WD REPEAT DOMAIN CONTAINING 7"/>
    <property type="match status" value="1"/>
</dbReference>
<evidence type="ECO:0000256" key="4">
    <source>
        <dbReference type="SAM" id="Phobius"/>
    </source>
</evidence>
<keyword evidence="4" id="KW-1133">Transmembrane helix</keyword>
<dbReference type="InterPro" id="IPR036322">
    <property type="entry name" value="WD40_repeat_dom_sf"/>
</dbReference>
<feature type="repeat" description="WD" evidence="3">
    <location>
        <begin position="404"/>
        <end position="445"/>
    </location>
</feature>
<proteinExistence type="predicted"/>
<evidence type="ECO:0000313" key="7">
    <source>
        <dbReference type="Proteomes" id="UP000662314"/>
    </source>
</evidence>
<reference evidence="6 7" key="1">
    <citation type="journal article" date="2021" name="Int. J. Syst. Evol. Microbiol.">
        <title>Amazonocrinis nigriterrae gen. nov., sp. nov., Atlanticothrix silvestris gen. nov., sp. nov. and Dendronalium phyllosphericum gen. nov., sp. nov., nostocacean cyanobacteria from Brazilian environments.</title>
        <authorList>
            <person name="Alvarenga D.O."/>
            <person name="Andreote A.P.D."/>
            <person name="Branco L.H.Z."/>
            <person name="Delbaje E."/>
            <person name="Cruz R.B."/>
            <person name="Varani A.M."/>
            <person name="Fiore M.F."/>
        </authorList>
    </citation>
    <scope>NUCLEOTIDE SEQUENCE [LARGE SCALE GENOMIC DNA]</scope>
    <source>
        <strain evidence="6 7">CENA369</strain>
    </source>
</reference>
<gene>
    <name evidence="6" type="ORF">I8752_19645</name>
</gene>
<dbReference type="InterPro" id="IPR015943">
    <property type="entry name" value="WD40/YVTN_repeat-like_dom_sf"/>
</dbReference>
<dbReference type="SUPFAM" id="SSF50978">
    <property type="entry name" value="WD40 repeat-like"/>
    <property type="match status" value="1"/>
</dbReference>
<feature type="repeat" description="WD" evidence="3">
    <location>
        <begin position="572"/>
        <end position="605"/>
    </location>
</feature>
<name>A0A8J7I392_9NOST</name>
<accession>A0A8J7I392</accession>
<feature type="repeat" description="WD" evidence="3">
    <location>
        <begin position="321"/>
        <end position="356"/>
    </location>
</feature>
<evidence type="ECO:0000256" key="3">
    <source>
        <dbReference type="PROSITE-ProRule" id="PRU00221"/>
    </source>
</evidence>
<dbReference type="CDD" id="cd00200">
    <property type="entry name" value="WD40"/>
    <property type="match status" value="1"/>
</dbReference>
<organism evidence="6 7">
    <name type="scientific">Dendronalium phyllosphericum CENA369</name>
    <dbReference type="NCBI Taxonomy" id="1725256"/>
    <lineage>
        <taxon>Bacteria</taxon>
        <taxon>Bacillati</taxon>
        <taxon>Cyanobacteriota</taxon>
        <taxon>Cyanophyceae</taxon>
        <taxon>Nostocales</taxon>
        <taxon>Nostocaceae</taxon>
        <taxon>Dendronalium</taxon>
        <taxon>Dendronalium phyllosphericum</taxon>
    </lineage>
</organism>
<keyword evidence="4" id="KW-0472">Membrane</keyword>
<evidence type="ECO:0000259" key="5">
    <source>
        <dbReference type="Pfam" id="PF25048"/>
    </source>
</evidence>
<evidence type="ECO:0000256" key="2">
    <source>
        <dbReference type="ARBA" id="ARBA00022737"/>
    </source>
</evidence>
<dbReference type="Pfam" id="PF00400">
    <property type="entry name" value="WD40"/>
    <property type="match status" value="5"/>
</dbReference>
<dbReference type="InterPro" id="IPR056828">
    <property type="entry name" value="Beta-prop_TEP1_C"/>
</dbReference>